<gene>
    <name evidence="1" type="ORF">JJB74_30260</name>
</gene>
<dbReference type="AlphaFoldDB" id="A0A934SZZ1"/>
<comment type="caution">
    <text evidence="1">The sequence shown here is derived from an EMBL/GenBank/DDBJ whole genome shotgun (WGS) entry which is preliminary data.</text>
</comment>
<evidence type="ECO:0000313" key="2">
    <source>
        <dbReference type="Proteomes" id="UP000622890"/>
    </source>
</evidence>
<reference evidence="1" key="1">
    <citation type="submission" date="2021-01" db="EMBL/GenBank/DDBJ databases">
        <title>Genome sequence of strain Noviherbaspirillum sp. DKR-6.</title>
        <authorList>
            <person name="Chaudhary D.K."/>
        </authorList>
    </citation>
    <scope>NUCLEOTIDE SEQUENCE</scope>
    <source>
        <strain evidence="1">DKR-6</strain>
    </source>
</reference>
<dbReference type="EMBL" id="JAEPBG010000030">
    <property type="protein sequence ID" value="MBK4738918.1"/>
    <property type="molecule type" value="Genomic_DNA"/>
</dbReference>
<protein>
    <submittedName>
        <fullName evidence="1">Uncharacterized protein</fullName>
    </submittedName>
</protein>
<evidence type="ECO:0000313" key="1">
    <source>
        <dbReference type="EMBL" id="MBK4738918.1"/>
    </source>
</evidence>
<proteinExistence type="predicted"/>
<organism evidence="1 2">
    <name type="scientific">Noviherbaspirillum pedocola</name>
    <dbReference type="NCBI Taxonomy" id="2801341"/>
    <lineage>
        <taxon>Bacteria</taxon>
        <taxon>Pseudomonadati</taxon>
        <taxon>Pseudomonadota</taxon>
        <taxon>Betaproteobacteria</taxon>
        <taxon>Burkholderiales</taxon>
        <taxon>Oxalobacteraceae</taxon>
        <taxon>Noviherbaspirillum</taxon>
    </lineage>
</organism>
<name>A0A934SZZ1_9BURK</name>
<accession>A0A934SZZ1</accession>
<keyword evidence="2" id="KW-1185">Reference proteome</keyword>
<dbReference type="RefSeq" id="WP_200598289.1">
    <property type="nucleotide sequence ID" value="NZ_JAEPBG010000030.1"/>
</dbReference>
<dbReference type="Proteomes" id="UP000622890">
    <property type="component" value="Unassembled WGS sequence"/>
</dbReference>
<sequence>MLPMDAKRNADSYSYPNGMLNSGWIVGVLRQPGEGKCFIQQTASENHMLPVEFDPRQAPLPRDLKEWDLVMAYCHFIGARENDVRIVRAKSIRFESPNLMHMDKRFAEDVMRKWSVKVHAAAKDSGVPAAIEAVGKLAGDVPAKEERINSVDWRVLKLNKNATNTVQLAGFVQAKSLERNRVNAEGKPMNDRLVVLLRQTEDPDKSIPIRWYGRNLEPLANTLTRGLPIKVQGEYRLDVKALGAPDPESGLAPVSKLPYIEAKDFPGPVTPDSGLIKIAPFWVAEMLEMGSRRAPRREAAPAPAAPEGIDSAAILAQALGTPASGA</sequence>